<dbReference type="RefSeq" id="WP_074337625.1">
    <property type="nucleotide sequence ID" value="NZ_FSCP01000001.1"/>
</dbReference>
<dbReference type="AlphaFoldDB" id="A0A9Q7SA64"/>
<organism evidence="1 2">
    <name type="scientific">Mycobacteroides abscessus subsp. bolletii</name>
    <dbReference type="NCBI Taxonomy" id="319705"/>
    <lineage>
        <taxon>Bacteria</taxon>
        <taxon>Bacillati</taxon>
        <taxon>Actinomycetota</taxon>
        <taxon>Actinomycetes</taxon>
        <taxon>Mycobacteriales</taxon>
        <taxon>Mycobacteriaceae</taxon>
        <taxon>Mycobacteroides</taxon>
        <taxon>Mycobacteroides abscessus</taxon>
    </lineage>
</organism>
<proteinExistence type="predicted"/>
<name>A0A9Q7SA64_9MYCO</name>
<evidence type="ECO:0000313" key="2">
    <source>
        <dbReference type="Proteomes" id="UP000185183"/>
    </source>
</evidence>
<dbReference type="SUPFAM" id="SSF52540">
    <property type="entry name" value="P-loop containing nucleoside triphosphate hydrolases"/>
    <property type="match status" value="1"/>
</dbReference>
<reference evidence="1 2" key="1">
    <citation type="submission" date="2016-11" db="EMBL/GenBank/DDBJ databases">
        <authorList>
            <consortium name="Pathogen Informatics"/>
        </authorList>
    </citation>
    <scope>NUCLEOTIDE SEQUENCE [LARGE SCALE GENOMIC DNA]</scope>
    <source>
        <strain evidence="1 2">968</strain>
    </source>
</reference>
<dbReference type="EMBL" id="FSFA01000001">
    <property type="protein sequence ID" value="SHW81773.1"/>
    <property type="molecule type" value="Genomic_DNA"/>
</dbReference>
<protein>
    <submittedName>
        <fullName evidence="1">DNA segregation ATPase FtsK/SpoIIIE and related proteins</fullName>
    </submittedName>
</protein>
<dbReference type="Proteomes" id="UP000185183">
    <property type="component" value="Unassembled WGS sequence"/>
</dbReference>
<gene>
    <name evidence="1" type="ORF">SAMEA2275694_00230</name>
</gene>
<dbReference type="InterPro" id="IPR027417">
    <property type="entry name" value="P-loop_NTPase"/>
</dbReference>
<sequence>MASATNRTEMLAKALMRARLDFTLHNARVFARAVIDAPESVFGAKPLRFLPNDTDGDGPVRLVLDEFAQAAIPHRDVFGAEVLGTVSQPAPRPLPDPLGDWATRQREFNRHCIPVPAGAAFFRNVKDVPGSLAPVSPAEAKPGDIVTVLGGGHGLYVGNGQMQVPSTATTKSTAAEYDPSKPNHFFVDALGDPDTCRGNHNHPEQTNETHISIAVQLEREMKLLSPPPPHPLPTATPTARERAAFPLGVGATGGPVTYSPAADGHLLVFGGAGRGKSMLVRGLVRDALATNWWGARHLNSRKDPAAVLDQIRGVHAEIEMRRASPKLHKPELLALDDALWAYFDAAQREELHTLVTELLSIGRELGLHLVLITLTLDNEERFPSRWLDLCSTVLLTSKPTHDDAVKVMGDDAVQLPPSGWDGSGKMLLVRRSTGVSRPQPLCAYAQTDKYQGY</sequence>
<accession>A0A9Q7SA64</accession>
<evidence type="ECO:0000313" key="1">
    <source>
        <dbReference type="EMBL" id="SHW81773.1"/>
    </source>
</evidence>
<dbReference type="Gene3D" id="3.40.50.300">
    <property type="entry name" value="P-loop containing nucleotide triphosphate hydrolases"/>
    <property type="match status" value="1"/>
</dbReference>
<comment type="caution">
    <text evidence="1">The sequence shown here is derived from an EMBL/GenBank/DDBJ whole genome shotgun (WGS) entry which is preliminary data.</text>
</comment>